<accession>A0AAD5F858</accession>
<evidence type="ECO:0000256" key="2">
    <source>
        <dbReference type="ARBA" id="ARBA00009172"/>
    </source>
</evidence>
<keyword evidence="3" id="KW-0472">Membrane</keyword>
<feature type="transmembrane region" description="Helical" evidence="3">
    <location>
        <begin position="52"/>
        <end position="69"/>
    </location>
</feature>
<comment type="similarity">
    <text evidence="2">Belongs to the unc-93 family.</text>
</comment>
<name>A0AAD5F858_SILAS</name>
<dbReference type="EMBL" id="MU595624">
    <property type="protein sequence ID" value="KAI5606971.1"/>
    <property type="molecule type" value="Genomic_DNA"/>
</dbReference>
<comment type="caution">
    <text evidence="4">The sequence shown here is derived from an EMBL/GenBank/DDBJ whole genome shotgun (WGS) entry which is preliminary data.</text>
</comment>
<evidence type="ECO:0000313" key="4">
    <source>
        <dbReference type="EMBL" id="KAI5606971.1"/>
    </source>
</evidence>
<dbReference type="AlphaFoldDB" id="A0AAD5F858"/>
<comment type="subcellular location">
    <subcellularLocation>
        <location evidence="1">Membrane</location>
        <topology evidence="1">Multi-pass membrane protein</topology>
    </subcellularLocation>
</comment>
<dbReference type="InterPro" id="IPR051951">
    <property type="entry name" value="UNC-93_regulatory"/>
</dbReference>
<evidence type="ECO:0000256" key="1">
    <source>
        <dbReference type="ARBA" id="ARBA00004141"/>
    </source>
</evidence>
<proteinExistence type="inferred from homology"/>
<gene>
    <name evidence="4" type="ORF">C0J50_12484</name>
</gene>
<keyword evidence="5" id="KW-1185">Reference proteome</keyword>
<reference evidence="4" key="1">
    <citation type="submission" date="2018-07" db="EMBL/GenBank/DDBJ databases">
        <title>Comparative genomics of catfishes provides insights into carnivory and benthic adaptation.</title>
        <authorList>
            <person name="Zhang Y."/>
            <person name="Wang D."/>
            <person name="Peng Z."/>
            <person name="Zheng S."/>
            <person name="Shao F."/>
            <person name="Tao W."/>
        </authorList>
    </citation>
    <scope>NUCLEOTIDE SEQUENCE</scope>
    <source>
        <strain evidence="4">Chongqing</strain>
    </source>
</reference>
<dbReference type="PANTHER" id="PTHR19444">
    <property type="entry name" value="UNC-93 RELATED"/>
    <property type="match status" value="1"/>
</dbReference>
<keyword evidence="3" id="KW-0812">Transmembrane</keyword>
<evidence type="ECO:0000313" key="5">
    <source>
        <dbReference type="Proteomes" id="UP001205998"/>
    </source>
</evidence>
<dbReference type="InterPro" id="IPR036259">
    <property type="entry name" value="MFS_trans_sf"/>
</dbReference>
<dbReference type="SUPFAM" id="SSF103473">
    <property type="entry name" value="MFS general substrate transporter"/>
    <property type="match status" value="1"/>
</dbReference>
<dbReference type="Proteomes" id="UP001205998">
    <property type="component" value="Unassembled WGS sequence"/>
</dbReference>
<organism evidence="4 5">
    <name type="scientific">Silurus asotus</name>
    <name type="common">Amur catfish</name>
    <name type="synonym">Parasilurus asotus</name>
    <dbReference type="NCBI Taxonomy" id="30991"/>
    <lineage>
        <taxon>Eukaryota</taxon>
        <taxon>Metazoa</taxon>
        <taxon>Chordata</taxon>
        <taxon>Craniata</taxon>
        <taxon>Vertebrata</taxon>
        <taxon>Euteleostomi</taxon>
        <taxon>Actinopterygii</taxon>
        <taxon>Neopterygii</taxon>
        <taxon>Teleostei</taxon>
        <taxon>Ostariophysi</taxon>
        <taxon>Siluriformes</taxon>
        <taxon>Siluridae</taxon>
        <taxon>Silurus</taxon>
    </lineage>
</organism>
<sequence>MICFGAVNSLSSYTFGKLAQYTGRIALFCFAAVINLSSAIALLYWRPHPDQLAVFFVFPALWGMADAVWQTQTNDN</sequence>
<feature type="transmembrane region" description="Helical" evidence="3">
    <location>
        <begin position="25"/>
        <end position="45"/>
    </location>
</feature>
<evidence type="ECO:0000256" key="3">
    <source>
        <dbReference type="SAM" id="Phobius"/>
    </source>
</evidence>
<dbReference type="GO" id="GO:0016020">
    <property type="term" value="C:membrane"/>
    <property type="evidence" value="ECO:0007669"/>
    <property type="project" value="UniProtKB-SubCell"/>
</dbReference>
<protein>
    <submittedName>
        <fullName evidence="4">Protein unc-93-like A isoform X1</fullName>
    </submittedName>
</protein>
<dbReference type="PANTHER" id="PTHR19444:SF13">
    <property type="entry name" value="PROTEIN UNC-93 HOMOLOG A"/>
    <property type="match status" value="1"/>
</dbReference>
<keyword evidence="3" id="KW-1133">Transmembrane helix</keyword>